<proteinExistence type="predicted"/>
<protein>
    <submittedName>
        <fullName evidence="1">Uncharacterized protein</fullName>
    </submittedName>
</protein>
<accession>A0ACA9YBB5</accession>
<keyword evidence="2" id="KW-1185">Reference proteome</keyword>
<dbReference type="EMBL" id="CALSDN010000007">
    <property type="protein sequence ID" value="CAH6721909.1"/>
    <property type="molecule type" value="Genomic_DNA"/>
</dbReference>
<reference evidence="1" key="1">
    <citation type="submission" date="2022-06" db="EMBL/GenBank/DDBJ databases">
        <authorList>
            <person name="Legras J.-L."/>
            <person name="Devillers H."/>
            <person name="Grondin C."/>
        </authorList>
    </citation>
    <scope>NUCLEOTIDE SEQUENCE</scope>
    <source>
        <strain evidence="1">CLIB 1444</strain>
    </source>
</reference>
<sequence>MIELPFEVIAIILGYLPPEVNKAIVNPYYKPFEVPDLVKIGTTEEFLVTTDRFHFLEDSGSINPITTFPNFEAFVKYYNTPPYRKLPKEINYYETDGVLFHRYYLKTPEDFNTLIKYRRFEELGLAMNEFHYDSMKKVDNFRNKVKTIDFLRVTGSDFDASLIKKHSVKKFFCKVTEDFDPKKFKQVQVPLLLTFENPISNYKHLPTNLIELSLVIKESSIKLKLSHLIKLTKLSIVIECPSLLKKVRMSLPDNIENLTILNNKYFTIDKIELPKKLKSLNLEWFNLPVKFKLPPMVEEVLLYKSNLDLVYPKTLKTARFDECRFINSLILPTSLESLEIYFSKEDMTGAPKMSDLLRLKKLIISTRAVGDPLPLDAPTVEPIINVPANVESFTSIDCRGTFYLNTRLKTFNIQSPPGGGGLLLGKTPESVKFIRFYEIAIDPGWMLSPNLLGLTISGGTCKDDFLKLPDTLKFLEILAYDLEKIRFNEKLLYLSIEKCVVDQTLVKKLPKSLRRFGLARVLNDDTYSFDFSDFKLEEINLEIPFSYIEKLILPSTIKILRLQVPDLELTKFVKLSNIDLSRVKNVMVYNEANECVNYIKR</sequence>
<organism evidence="1 2">
    <name type="scientific">[Candida] jaroonii</name>
    <dbReference type="NCBI Taxonomy" id="467808"/>
    <lineage>
        <taxon>Eukaryota</taxon>
        <taxon>Fungi</taxon>
        <taxon>Dikarya</taxon>
        <taxon>Ascomycota</taxon>
        <taxon>Saccharomycotina</taxon>
        <taxon>Pichiomycetes</taxon>
        <taxon>Debaryomycetaceae</taxon>
        <taxon>Yamadazyma</taxon>
    </lineage>
</organism>
<gene>
    <name evidence="1" type="ORF">CLIB1444_07S05182</name>
</gene>
<evidence type="ECO:0000313" key="1">
    <source>
        <dbReference type="EMBL" id="CAH6721909.1"/>
    </source>
</evidence>
<name>A0ACA9YBB5_9ASCO</name>
<evidence type="ECO:0000313" key="2">
    <source>
        <dbReference type="Proteomes" id="UP001152531"/>
    </source>
</evidence>
<comment type="caution">
    <text evidence="1">The sequence shown here is derived from an EMBL/GenBank/DDBJ whole genome shotgun (WGS) entry which is preliminary data.</text>
</comment>
<dbReference type="Proteomes" id="UP001152531">
    <property type="component" value="Unassembled WGS sequence"/>
</dbReference>